<proteinExistence type="inferred from homology"/>
<keyword evidence="3" id="KW-1133">Transmembrane helix</keyword>
<dbReference type="PANTHER" id="PTHR10963">
    <property type="entry name" value="GLYCOSYL HYDROLASE-RELATED"/>
    <property type="match status" value="1"/>
</dbReference>
<evidence type="ECO:0000259" key="4">
    <source>
        <dbReference type="PROSITE" id="PS51762"/>
    </source>
</evidence>
<dbReference type="PANTHER" id="PTHR10963:SF55">
    <property type="entry name" value="GLYCOSIDE HYDROLASE FAMILY 16 PROTEIN"/>
    <property type="match status" value="1"/>
</dbReference>
<comment type="similarity">
    <text evidence="1">Belongs to the glycosyl hydrolase 16 family.</text>
</comment>
<dbReference type="PROSITE" id="PS51762">
    <property type="entry name" value="GH16_2"/>
    <property type="match status" value="1"/>
</dbReference>
<feature type="compositionally biased region" description="Polar residues" evidence="2">
    <location>
        <begin position="129"/>
        <end position="140"/>
    </location>
</feature>
<evidence type="ECO:0000256" key="3">
    <source>
        <dbReference type="SAM" id="Phobius"/>
    </source>
</evidence>
<protein>
    <recommendedName>
        <fullName evidence="4">GH16 domain-containing protein</fullName>
    </recommendedName>
</protein>
<evidence type="ECO:0000313" key="5">
    <source>
        <dbReference type="EMBL" id="KAF5331844.1"/>
    </source>
</evidence>
<feature type="domain" description="GH16" evidence="4">
    <location>
        <begin position="299"/>
        <end position="623"/>
    </location>
</feature>
<dbReference type="EMBL" id="JAACJK010000112">
    <property type="protein sequence ID" value="KAF5331844.1"/>
    <property type="molecule type" value="Genomic_DNA"/>
</dbReference>
<dbReference type="InterPro" id="IPR000757">
    <property type="entry name" value="Beta-glucanase-like"/>
</dbReference>
<feature type="region of interest" description="Disordered" evidence="2">
    <location>
        <begin position="1"/>
        <end position="153"/>
    </location>
</feature>
<name>A0A8H5FCJ1_9AGAR</name>
<keyword evidence="3" id="KW-0812">Transmembrane</keyword>
<dbReference type="Pfam" id="PF00722">
    <property type="entry name" value="Glyco_hydro_16"/>
    <property type="match status" value="1"/>
</dbReference>
<dbReference type="AlphaFoldDB" id="A0A8H5FCJ1"/>
<reference evidence="5 6" key="1">
    <citation type="journal article" date="2020" name="ISME J.">
        <title>Uncovering the hidden diversity of litter-decomposition mechanisms in mushroom-forming fungi.</title>
        <authorList>
            <person name="Floudas D."/>
            <person name="Bentzer J."/>
            <person name="Ahren D."/>
            <person name="Johansson T."/>
            <person name="Persson P."/>
            <person name="Tunlid A."/>
        </authorList>
    </citation>
    <scope>NUCLEOTIDE SEQUENCE [LARGE SCALE GENOMIC DNA]</scope>
    <source>
        <strain evidence="5 6">CBS 175.51</strain>
    </source>
</reference>
<evidence type="ECO:0000256" key="2">
    <source>
        <dbReference type="SAM" id="MobiDB-lite"/>
    </source>
</evidence>
<feature type="transmembrane region" description="Helical" evidence="3">
    <location>
        <begin position="220"/>
        <end position="239"/>
    </location>
</feature>
<dbReference type="Gene3D" id="2.60.120.200">
    <property type="match status" value="1"/>
</dbReference>
<dbReference type="OrthoDB" id="4781at2759"/>
<dbReference type="InterPro" id="IPR013320">
    <property type="entry name" value="ConA-like_dom_sf"/>
</dbReference>
<evidence type="ECO:0000313" key="6">
    <source>
        <dbReference type="Proteomes" id="UP000541558"/>
    </source>
</evidence>
<sequence>MSNYVSSKLSSQQLRFANENEDTEDTGALPEKRTHSRAPSKSNAAESPPLTPRTKFTFGSPGQLPLPPSASSLNTTFTPSHTPTSSLAVPHTNVHPFPEAVGGPTTQHRSGTLSSPPSQGELLQRTPRKSTSTGTGSRPNTAGEYGMSASRPASARFRETFALPRTRPLTMYSSVQNSSVKIQRERPRSTMLTDEKRDELQEVKKPWTEGKDPYMRISYFLTYGMIIFGILAGGVRCFFEWRKVPMMKGNLCPVMEEHFTSEEGVFGENGKFFREVDMSGFGNGEFEMTTTSPKNSYVRDGYLYITPTLTSDDIGEAAIEDGHVFNITDCTFNITQGLSYTAKDSTLLPLNISAVGIDREFDVKGYTKACSAVSNATSGAVINPVQSARLSTRRSASIRFGKVEVRAKIPTGDWLWPAIWMLPVDNVYGGWPMSGEIDIMEARGNGPKYATQGSNYVRGSLNWGPNGALNAAYKTYGWWSMRRGSYDEAFHTYSLEWDEDFIRIYVDSRLHHLLDIRVKKSFWELGEFPPMISQGSESAVLHNIWVNGSKAAPFDQNFYLILDVGVGGTNGWFPDAKEKPWYDGSQTAMGAFWRARHEWLPTWPTEVEKRSLVVDYVKMWQKC</sequence>
<gene>
    <name evidence="5" type="ORF">D9611_008962</name>
</gene>
<evidence type="ECO:0000256" key="1">
    <source>
        <dbReference type="ARBA" id="ARBA00006865"/>
    </source>
</evidence>
<comment type="caution">
    <text evidence="5">The sequence shown here is derived from an EMBL/GenBank/DDBJ whole genome shotgun (WGS) entry which is preliminary data.</text>
</comment>
<keyword evidence="6" id="KW-1185">Reference proteome</keyword>
<dbReference type="CDD" id="cd08024">
    <property type="entry name" value="GH16_CCF"/>
    <property type="match status" value="1"/>
</dbReference>
<dbReference type="SUPFAM" id="SSF49899">
    <property type="entry name" value="Concanavalin A-like lectins/glucanases"/>
    <property type="match status" value="1"/>
</dbReference>
<dbReference type="Proteomes" id="UP000541558">
    <property type="component" value="Unassembled WGS sequence"/>
</dbReference>
<feature type="compositionally biased region" description="Low complexity" evidence="2">
    <location>
        <begin position="75"/>
        <end position="86"/>
    </location>
</feature>
<dbReference type="GO" id="GO:0004553">
    <property type="term" value="F:hydrolase activity, hydrolyzing O-glycosyl compounds"/>
    <property type="evidence" value="ECO:0007669"/>
    <property type="project" value="InterPro"/>
</dbReference>
<feature type="compositionally biased region" description="Polar residues" evidence="2">
    <location>
        <begin position="104"/>
        <end position="118"/>
    </location>
</feature>
<keyword evidence="3" id="KW-0472">Membrane</keyword>
<dbReference type="InterPro" id="IPR050546">
    <property type="entry name" value="Glycosyl_Hydrlase_16"/>
</dbReference>
<dbReference type="GO" id="GO:0005975">
    <property type="term" value="P:carbohydrate metabolic process"/>
    <property type="evidence" value="ECO:0007669"/>
    <property type="project" value="InterPro"/>
</dbReference>
<accession>A0A8H5FCJ1</accession>
<feature type="compositionally biased region" description="Polar residues" evidence="2">
    <location>
        <begin position="1"/>
        <end position="15"/>
    </location>
</feature>
<organism evidence="5 6">
    <name type="scientific">Ephemerocybe angulata</name>
    <dbReference type="NCBI Taxonomy" id="980116"/>
    <lineage>
        <taxon>Eukaryota</taxon>
        <taxon>Fungi</taxon>
        <taxon>Dikarya</taxon>
        <taxon>Basidiomycota</taxon>
        <taxon>Agaricomycotina</taxon>
        <taxon>Agaricomycetes</taxon>
        <taxon>Agaricomycetidae</taxon>
        <taxon>Agaricales</taxon>
        <taxon>Agaricineae</taxon>
        <taxon>Psathyrellaceae</taxon>
        <taxon>Ephemerocybe</taxon>
    </lineage>
</organism>